<feature type="domain" description="Alcohol dehydrogenase-like C-terminal" evidence="2">
    <location>
        <begin position="182"/>
        <end position="317"/>
    </location>
</feature>
<evidence type="ECO:0008006" key="6">
    <source>
        <dbReference type="Google" id="ProtNLM"/>
    </source>
</evidence>
<dbReference type="AlphaFoldDB" id="A0A662D4Z0"/>
<dbReference type="SUPFAM" id="SSF51735">
    <property type="entry name" value="NAD(P)-binding Rossmann-fold domains"/>
    <property type="match status" value="1"/>
</dbReference>
<sequence>MKGKMKAMVFYEPENMKLEEIDIPEIGPDEVLVRVKACGICGSDIAYYYGLSSLETETGKGPLVLGHEFSGEIIEIGEIPKSLGLFKEGDRVSVDPVQYCNACVICKKGYVNLCENKSVLGVSVDGAFAEYVKSKYTSIFKLPENVTFEQGAFTEPLADAMYAVQNLEVNLGDFCVVIGPGPIGLAEAQLIKSNGAGVVVVLGTRDYRLEIAKKNGADYVFNISDKNSKYYVEDITKKISELTDGKMADRVLVATGNPAVMDLPFEISGRRSIIVFFGLPGDKDVVKVPALQTILWDKRIKFSWLAPLTWPRSLEAISKKLIDVDSLVTHKFKLEELITGIEKVKNREGNPLKAIVIP</sequence>
<dbReference type="InterPro" id="IPR013154">
    <property type="entry name" value="ADH-like_N"/>
</dbReference>
<evidence type="ECO:0000313" key="4">
    <source>
        <dbReference type="EMBL" id="RLE10762.1"/>
    </source>
</evidence>
<dbReference type="Pfam" id="PF00107">
    <property type="entry name" value="ADH_zinc_N"/>
    <property type="match status" value="1"/>
</dbReference>
<dbReference type="Pfam" id="PF08240">
    <property type="entry name" value="ADH_N"/>
    <property type="match status" value="1"/>
</dbReference>
<name>A0A662D4Z0_UNCAE</name>
<evidence type="ECO:0000259" key="2">
    <source>
        <dbReference type="Pfam" id="PF00107"/>
    </source>
</evidence>
<dbReference type="Gene3D" id="3.40.50.720">
    <property type="entry name" value="NAD(P)-binding Rossmann-like Domain"/>
    <property type="match status" value="1"/>
</dbReference>
<dbReference type="InterPro" id="IPR050129">
    <property type="entry name" value="Zn_alcohol_dh"/>
</dbReference>
<dbReference type="Proteomes" id="UP000280417">
    <property type="component" value="Unassembled WGS sequence"/>
</dbReference>
<evidence type="ECO:0000259" key="3">
    <source>
        <dbReference type="Pfam" id="PF08240"/>
    </source>
</evidence>
<feature type="domain" description="Alcohol dehydrogenase-like N-terminal" evidence="3">
    <location>
        <begin position="27"/>
        <end position="144"/>
    </location>
</feature>
<protein>
    <recommendedName>
        <fullName evidence="6">Enoyl reductase (ER) domain-containing protein</fullName>
    </recommendedName>
</protein>
<gene>
    <name evidence="4" type="ORF">DRJ04_09015</name>
</gene>
<organism evidence="4 5">
    <name type="scientific">Aerophobetes bacterium</name>
    <dbReference type="NCBI Taxonomy" id="2030807"/>
    <lineage>
        <taxon>Bacteria</taxon>
        <taxon>Candidatus Aerophobota</taxon>
    </lineage>
</organism>
<keyword evidence="1" id="KW-0560">Oxidoreductase</keyword>
<dbReference type="InterPro" id="IPR013149">
    <property type="entry name" value="ADH-like_C"/>
</dbReference>
<reference evidence="4 5" key="1">
    <citation type="submission" date="2018-06" db="EMBL/GenBank/DDBJ databases">
        <title>Extensive metabolic versatility and redundancy in microbially diverse, dynamic hydrothermal sediments.</title>
        <authorList>
            <person name="Dombrowski N."/>
            <person name="Teske A."/>
            <person name="Baker B.J."/>
        </authorList>
    </citation>
    <scope>NUCLEOTIDE SEQUENCE [LARGE SCALE GENOMIC DNA]</scope>
    <source>
        <strain evidence="4">B3_G15</strain>
    </source>
</reference>
<dbReference type="Gene3D" id="3.90.180.10">
    <property type="entry name" value="Medium-chain alcohol dehydrogenases, catalytic domain"/>
    <property type="match status" value="1"/>
</dbReference>
<dbReference type="SUPFAM" id="SSF50129">
    <property type="entry name" value="GroES-like"/>
    <property type="match status" value="1"/>
</dbReference>
<dbReference type="InterPro" id="IPR036291">
    <property type="entry name" value="NAD(P)-bd_dom_sf"/>
</dbReference>
<dbReference type="InterPro" id="IPR011032">
    <property type="entry name" value="GroES-like_sf"/>
</dbReference>
<dbReference type="EMBL" id="QMQA01000310">
    <property type="protein sequence ID" value="RLE10762.1"/>
    <property type="molecule type" value="Genomic_DNA"/>
</dbReference>
<proteinExistence type="predicted"/>
<dbReference type="GO" id="GO:0016491">
    <property type="term" value="F:oxidoreductase activity"/>
    <property type="evidence" value="ECO:0007669"/>
    <property type="project" value="UniProtKB-KW"/>
</dbReference>
<comment type="caution">
    <text evidence="4">The sequence shown here is derived from an EMBL/GenBank/DDBJ whole genome shotgun (WGS) entry which is preliminary data.</text>
</comment>
<dbReference type="PANTHER" id="PTHR43401:SF2">
    <property type="entry name" value="L-THREONINE 3-DEHYDROGENASE"/>
    <property type="match status" value="1"/>
</dbReference>
<evidence type="ECO:0000256" key="1">
    <source>
        <dbReference type="ARBA" id="ARBA00023002"/>
    </source>
</evidence>
<dbReference type="PANTHER" id="PTHR43401">
    <property type="entry name" value="L-THREONINE 3-DEHYDROGENASE"/>
    <property type="match status" value="1"/>
</dbReference>
<accession>A0A662D4Z0</accession>
<evidence type="ECO:0000313" key="5">
    <source>
        <dbReference type="Proteomes" id="UP000280417"/>
    </source>
</evidence>